<feature type="compositionally biased region" description="Pro residues" evidence="1">
    <location>
        <begin position="33"/>
        <end position="43"/>
    </location>
</feature>
<evidence type="ECO:0000256" key="1">
    <source>
        <dbReference type="SAM" id="MobiDB-lite"/>
    </source>
</evidence>
<dbReference type="PROSITE" id="PS51257">
    <property type="entry name" value="PROKAR_LIPOPROTEIN"/>
    <property type="match status" value="1"/>
</dbReference>
<proteinExistence type="predicted"/>
<feature type="compositionally biased region" description="Basic and acidic residues" evidence="1">
    <location>
        <begin position="21"/>
        <end position="32"/>
    </location>
</feature>
<evidence type="ECO:0000313" key="4">
    <source>
        <dbReference type="Proteomes" id="UP000194873"/>
    </source>
</evidence>
<reference evidence="3 4" key="1">
    <citation type="submission" date="2017-01" db="EMBL/GenBank/DDBJ databases">
        <title>A new Hymenobacter.</title>
        <authorList>
            <person name="Liang Y."/>
            <person name="Feng F."/>
        </authorList>
    </citation>
    <scope>NUCLEOTIDE SEQUENCE [LARGE SCALE GENOMIC DNA]</scope>
    <source>
        <strain evidence="3">MIMBbqt21</strain>
    </source>
</reference>
<comment type="caution">
    <text evidence="3">The sequence shown here is derived from an EMBL/GenBank/DDBJ whole genome shotgun (WGS) entry which is preliminary data.</text>
</comment>
<dbReference type="AlphaFoldDB" id="A0A243WI41"/>
<dbReference type="Proteomes" id="UP000194873">
    <property type="component" value="Unassembled WGS sequence"/>
</dbReference>
<organism evidence="3 4">
    <name type="scientific">Hymenobacter crusticola</name>
    <dbReference type="NCBI Taxonomy" id="1770526"/>
    <lineage>
        <taxon>Bacteria</taxon>
        <taxon>Pseudomonadati</taxon>
        <taxon>Bacteroidota</taxon>
        <taxon>Cytophagia</taxon>
        <taxon>Cytophagales</taxon>
        <taxon>Hymenobacteraceae</taxon>
        <taxon>Hymenobacter</taxon>
    </lineage>
</organism>
<dbReference type="OrthoDB" id="9805760at2"/>
<dbReference type="EMBL" id="MTSE01000003">
    <property type="protein sequence ID" value="OUJ74679.1"/>
    <property type="molecule type" value="Genomic_DNA"/>
</dbReference>
<name>A0A243WI41_9BACT</name>
<sequence>MKTFLTCALLALGLTNTLSGCKEDPVEPKPPVEEPTPPTPTPGTPIETPYSTLPNEFVGTWFAKDNKKPLTTYWDEGTVLGELGFRDFRTMVFTKDGKNAVEYHTFSVDLNGKTRMRFYKITGTVEYKPSSTPRTLTFYAQRGVMRVYDQGKPSEEVPIAESDMRTYRTAWQSPEATSFATGTNYLTCKRLDGSIPVSAEYEKVNPNAPAPPSVPSPTPPITGSYVKIGDLYYATATIGGQEWTTMNYAGPGGIKDSDKPHYGTFVKAADLGSIPVPTGWRIPTRADYEKLLASQGVTLQYNWSADNLQTTQALGQLMATTGWRREDGYSTNKNGFNGIPANIRVTDPTANPHGEGSNCIYWTADRDPSTNWPITFKIVQMTNTTLAAIVSYAPGSSTGTMPHIPVRFVRDK</sequence>
<feature type="region of interest" description="Disordered" evidence="1">
    <location>
        <begin position="20"/>
        <end position="49"/>
    </location>
</feature>
<dbReference type="Pfam" id="PF09603">
    <property type="entry name" value="Fib_succ_major"/>
    <property type="match status" value="1"/>
</dbReference>
<evidence type="ECO:0000313" key="3">
    <source>
        <dbReference type="EMBL" id="OUJ74679.1"/>
    </source>
</evidence>
<evidence type="ECO:0000259" key="2">
    <source>
        <dbReference type="Pfam" id="PF09603"/>
    </source>
</evidence>
<accession>A0A243WI41</accession>
<dbReference type="InterPro" id="IPR011871">
    <property type="entry name" value="Fib_succ_major"/>
</dbReference>
<dbReference type="RefSeq" id="WP_086593481.1">
    <property type="nucleotide sequence ID" value="NZ_MTSE01000003.1"/>
</dbReference>
<feature type="domain" description="Fibrobacter succinogenes major paralogous" evidence="2">
    <location>
        <begin position="273"/>
        <end position="410"/>
    </location>
</feature>
<keyword evidence="4" id="KW-1185">Reference proteome</keyword>
<dbReference type="NCBIfam" id="TIGR02145">
    <property type="entry name" value="Fib_succ_major"/>
    <property type="match status" value="1"/>
</dbReference>
<protein>
    <recommendedName>
        <fullName evidence="2">Fibrobacter succinogenes major paralogous domain-containing protein</fullName>
    </recommendedName>
</protein>
<gene>
    <name evidence="3" type="ORF">BXP70_07900</name>
</gene>